<dbReference type="EMBL" id="OZ075111">
    <property type="protein sequence ID" value="CAL4887641.1"/>
    <property type="molecule type" value="Genomic_DNA"/>
</dbReference>
<keyword evidence="4" id="KW-0735">Signal-anchor</keyword>
<dbReference type="PANTHER" id="PTHR11062:SF227">
    <property type="entry name" value="GLUCURONOSYLTRANSFERASE OS02G0520750-RELATED"/>
    <property type="match status" value="1"/>
</dbReference>
<sequence length="389" mass="43623">MTGARAAVLLAVASLSCLLLSSPAASASVGAEVAGGAAHRNIERIAGSAGDVLEDNPVGRLKVFVYDLPSKYNKRTVTKDPRCLSHMFAAEIFMHRFLLSSAVRTLNPEEADWFYVPVYTTCDLTPAGLPLPFKSPRMMRSAIQFISNKWPFWNKTDGADHFFVVPHDFGACFHRKKKLLNVEFFQCSTVLHWSKHLDKRTMGLFYDNGNDPEGGYYARGARASLWENFKNNPLFDISTDHPTTYYEDMQRAVFCLCPLGWAPWSPRLVEAVVFGCIPVIIADDIVLPFADAIPWEEIGVFVDEEDVPKLDSILTSIPIEDILRKQRLLANPSMKKAMLFPQPAQPRDAFHQILNGLARKLPHTQHVYLQPGEKHLNWTGGPVGDLKPW</sequence>
<dbReference type="Pfam" id="PF03016">
    <property type="entry name" value="Exostosin_GT47"/>
    <property type="match status" value="2"/>
</dbReference>
<proteinExistence type="inferred from homology"/>
<comment type="subcellular location">
    <subcellularLocation>
        <location evidence="1">Golgi apparatus membrane</location>
        <topology evidence="1">Single-pass type II membrane protein</topology>
    </subcellularLocation>
</comment>
<feature type="domain" description="Exostosin GT47" evidence="7">
    <location>
        <begin position="208"/>
        <end position="317"/>
    </location>
</feature>
<protein>
    <recommendedName>
        <fullName evidence="7">Exostosin GT47 domain-containing protein</fullName>
    </recommendedName>
</protein>
<evidence type="ECO:0000256" key="6">
    <source>
        <dbReference type="SAM" id="SignalP"/>
    </source>
</evidence>
<dbReference type="InterPro" id="IPR004263">
    <property type="entry name" value="Exostosin"/>
</dbReference>
<feature type="chain" id="PRO_5044888671" description="Exostosin GT47 domain-containing protein" evidence="6">
    <location>
        <begin position="27"/>
        <end position="389"/>
    </location>
</feature>
<dbReference type="PANTHER" id="PTHR11062">
    <property type="entry name" value="EXOSTOSIN HEPARAN SULFATE GLYCOSYLTRANSFERASE -RELATED"/>
    <property type="match status" value="1"/>
</dbReference>
<dbReference type="AlphaFoldDB" id="A0ABC8VDM5"/>
<name>A0ABC8VDM5_9POAL</name>
<keyword evidence="3" id="KW-0808">Transferase</keyword>
<evidence type="ECO:0000313" key="8">
    <source>
        <dbReference type="EMBL" id="CAL4887641.1"/>
    </source>
</evidence>
<evidence type="ECO:0000256" key="3">
    <source>
        <dbReference type="ARBA" id="ARBA00022676"/>
    </source>
</evidence>
<feature type="signal peptide" evidence="6">
    <location>
        <begin position="1"/>
        <end position="26"/>
    </location>
</feature>
<feature type="domain" description="Exostosin GT47" evidence="7">
    <location>
        <begin position="60"/>
        <end position="181"/>
    </location>
</feature>
<keyword evidence="3" id="KW-0328">Glycosyltransferase</keyword>
<dbReference type="GO" id="GO:0016757">
    <property type="term" value="F:glycosyltransferase activity"/>
    <property type="evidence" value="ECO:0007669"/>
    <property type="project" value="UniProtKB-KW"/>
</dbReference>
<evidence type="ECO:0000259" key="7">
    <source>
        <dbReference type="Pfam" id="PF03016"/>
    </source>
</evidence>
<reference evidence="8" key="1">
    <citation type="submission" date="2024-10" db="EMBL/GenBank/DDBJ databases">
        <authorList>
            <person name="Ryan C."/>
        </authorList>
    </citation>
    <scope>NUCLEOTIDE SEQUENCE [LARGE SCALE GENOMIC DNA]</scope>
</reference>
<evidence type="ECO:0000256" key="2">
    <source>
        <dbReference type="ARBA" id="ARBA00010271"/>
    </source>
</evidence>
<dbReference type="PROSITE" id="PS51257">
    <property type="entry name" value="PROKAR_LIPOPROTEIN"/>
    <property type="match status" value="1"/>
</dbReference>
<gene>
    <name evidence="8" type="ORF">URODEC1_LOCUS1853</name>
</gene>
<evidence type="ECO:0000256" key="4">
    <source>
        <dbReference type="ARBA" id="ARBA00022968"/>
    </source>
</evidence>
<organism evidence="8 9">
    <name type="scientific">Urochloa decumbens</name>
    <dbReference type="NCBI Taxonomy" id="240449"/>
    <lineage>
        <taxon>Eukaryota</taxon>
        <taxon>Viridiplantae</taxon>
        <taxon>Streptophyta</taxon>
        <taxon>Embryophyta</taxon>
        <taxon>Tracheophyta</taxon>
        <taxon>Spermatophyta</taxon>
        <taxon>Magnoliopsida</taxon>
        <taxon>Liliopsida</taxon>
        <taxon>Poales</taxon>
        <taxon>Poaceae</taxon>
        <taxon>PACMAD clade</taxon>
        <taxon>Panicoideae</taxon>
        <taxon>Panicodae</taxon>
        <taxon>Paniceae</taxon>
        <taxon>Melinidinae</taxon>
        <taxon>Urochloa</taxon>
    </lineage>
</organism>
<dbReference type="InterPro" id="IPR040911">
    <property type="entry name" value="Exostosin_GT47"/>
</dbReference>
<evidence type="ECO:0000256" key="1">
    <source>
        <dbReference type="ARBA" id="ARBA00004323"/>
    </source>
</evidence>
<keyword evidence="9" id="KW-1185">Reference proteome</keyword>
<dbReference type="GO" id="GO:0000139">
    <property type="term" value="C:Golgi membrane"/>
    <property type="evidence" value="ECO:0007669"/>
    <property type="project" value="UniProtKB-SubCell"/>
</dbReference>
<accession>A0ABC8VDM5</accession>
<evidence type="ECO:0000313" key="9">
    <source>
        <dbReference type="Proteomes" id="UP001497457"/>
    </source>
</evidence>
<keyword evidence="4" id="KW-0812">Transmembrane</keyword>
<keyword evidence="5" id="KW-0333">Golgi apparatus</keyword>
<comment type="similarity">
    <text evidence="2">Belongs to the glycosyltransferase 47 family.</text>
</comment>
<evidence type="ECO:0000256" key="5">
    <source>
        <dbReference type="ARBA" id="ARBA00023034"/>
    </source>
</evidence>
<keyword evidence="6" id="KW-0732">Signal</keyword>
<dbReference type="Proteomes" id="UP001497457">
    <property type="component" value="Chromosome 1b"/>
</dbReference>